<protein>
    <submittedName>
        <fullName evidence="2">Uncharacterized protein</fullName>
    </submittedName>
</protein>
<dbReference type="Proteomes" id="UP000299102">
    <property type="component" value="Unassembled WGS sequence"/>
</dbReference>
<proteinExistence type="predicted"/>
<reference evidence="2 3" key="1">
    <citation type="journal article" date="2019" name="Commun. Biol.">
        <title>The bagworm genome reveals a unique fibroin gene that provides high tensile strength.</title>
        <authorList>
            <person name="Kono N."/>
            <person name="Nakamura H."/>
            <person name="Ohtoshi R."/>
            <person name="Tomita M."/>
            <person name="Numata K."/>
            <person name="Arakawa K."/>
        </authorList>
    </citation>
    <scope>NUCLEOTIDE SEQUENCE [LARGE SCALE GENOMIC DNA]</scope>
</reference>
<dbReference type="AlphaFoldDB" id="A0A4C1X104"/>
<gene>
    <name evidence="2" type="ORF">EVAR_41479_1</name>
</gene>
<accession>A0A4C1X104</accession>
<comment type="caution">
    <text evidence="2">The sequence shown here is derived from an EMBL/GenBank/DDBJ whole genome shotgun (WGS) entry which is preliminary data.</text>
</comment>
<name>A0A4C1X104_EUMVA</name>
<dbReference type="EMBL" id="BGZK01000702">
    <property type="protein sequence ID" value="GBP56843.1"/>
    <property type="molecule type" value="Genomic_DNA"/>
</dbReference>
<feature type="region of interest" description="Disordered" evidence="1">
    <location>
        <begin position="73"/>
        <end position="92"/>
    </location>
</feature>
<keyword evidence="3" id="KW-1185">Reference proteome</keyword>
<sequence>MLGRAASECCAGLGTSQRSGHDLGARREGRCPLVTVVIDSMAIPETDGQLNVLFDTERSSLLDVNGRWSCRPAAEQHRGLKPQAPRYDMKTL</sequence>
<organism evidence="2 3">
    <name type="scientific">Eumeta variegata</name>
    <name type="common">Bagworm moth</name>
    <name type="synonym">Eumeta japonica</name>
    <dbReference type="NCBI Taxonomy" id="151549"/>
    <lineage>
        <taxon>Eukaryota</taxon>
        <taxon>Metazoa</taxon>
        <taxon>Ecdysozoa</taxon>
        <taxon>Arthropoda</taxon>
        <taxon>Hexapoda</taxon>
        <taxon>Insecta</taxon>
        <taxon>Pterygota</taxon>
        <taxon>Neoptera</taxon>
        <taxon>Endopterygota</taxon>
        <taxon>Lepidoptera</taxon>
        <taxon>Glossata</taxon>
        <taxon>Ditrysia</taxon>
        <taxon>Tineoidea</taxon>
        <taxon>Psychidae</taxon>
        <taxon>Oiketicinae</taxon>
        <taxon>Eumeta</taxon>
    </lineage>
</organism>
<evidence type="ECO:0000313" key="2">
    <source>
        <dbReference type="EMBL" id="GBP56843.1"/>
    </source>
</evidence>
<evidence type="ECO:0000313" key="3">
    <source>
        <dbReference type="Proteomes" id="UP000299102"/>
    </source>
</evidence>
<evidence type="ECO:0000256" key="1">
    <source>
        <dbReference type="SAM" id="MobiDB-lite"/>
    </source>
</evidence>